<dbReference type="RefSeq" id="WP_315607105.1">
    <property type="nucleotide sequence ID" value="NZ_CP130318.1"/>
</dbReference>
<dbReference type="KEGG" id="paun:MJA45_09960"/>
<dbReference type="InterPro" id="IPR016039">
    <property type="entry name" value="Thiolase-like"/>
</dbReference>
<dbReference type="Pfam" id="PF00109">
    <property type="entry name" value="ketoacyl-synt"/>
    <property type="match status" value="1"/>
</dbReference>
<dbReference type="SMART" id="SM00825">
    <property type="entry name" value="PKS_KS"/>
    <property type="match status" value="1"/>
</dbReference>
<evidence type="ECO:0000256" key="2">
    <source>
        <dbReference type="ARBA" id="ARBA00022679"/>
    </source>
</evidence>
<protein>
    <submittedName>
        <fullName evidence="5">Beta-ketoacyl synthase N-terminal-like domain-containing protein</fullName>
    </submittedName>
</protein>
<keyword evidence="2 3" id="KW-0808">Transferase</keyword>
<evidence type="ECO:0000259" key="4">
    <source>
        <dbReference type="PROSITE" id="PS52004"/>
    </source>
</evidence>
<dbReference type="InterPro" id="IPR020841">
    <property type="entry name" value="PKS_Beta-ketoAc_synthase_dom"/>
</dbReference>
<dbReference type="InterPro" id="IPR000794">
    <property type="entry name" value="Beta-ketoacyl_synthase"/>
</dbReference>
<dbReference type="EMBL" id="CP130318">
    <property type="protein sequence ID" value="WNQ13325.1"/>
    <property type="molecule type" value="Genomic_DNA"/>
</dbReference>
<comment type="similarity">
    <text evidence="1 3">Belongs to the thiolase-like superfamily. Beta-ketoacyl-ACP synthases family.</text>
</comment>
<dbReference type="PANTHER" id="PTHR11712">
    <property type="entry name" value="POLYKETIDE SYNTHASE-RELATED"/>
    <property type="match status" value="1"/>
</dbReference>
<dbReference type="Gene3D" id="3.40.47.10">
    <property type="match status" value="2"/>
</dbReference>
<organism evidence="5 6">
    <name type="scientific">Paenibacillus aurantius</name>
    <dbReference type="NCBI Taxonomy" id="2918900"/>
    <lineage>
        <taxon>Bacteria</taxon>
        <taxon>Bacillati</taxon>
        <taxon>Bacillota</taxon>
        <taxon>Bacilli</taxon>
        <taxon>Bacillales</taxon>
        <taxon>Paenibacillaceae</taxon>
        <taxon>Paenibacillus</taxon>
    </lineage>
</organism>
<accession>A0AA96LJM3</accession>
<evidence type="ECO:0000256" key="1">
    <source>
        <dbReference type="ARBA" id="ARBA00008467"/>
    </source>
</evidence>
<proteinExistence type="inferred from homology"/>
<evidence type="ECO:0000256" key="3">
    <source>
        <dbReference type="RuleBase" id="RU003694"/>
    </source>
</evidence>
<dbReference type="GO" id="GO:0006633">
    <property type="term" value="P:fatty acid biosynthetic process"/>
    <property type="evidence" value="ECO:0007669"/>
    <property type="project" value="InterPro"/>
</dbReference>
<dbReference type="SUPFAM" id="SSF53901">
    <property type="entry name" value="Thiolase-like"/>
    <property type="match status" value="2"/>
</dbReference>
<dbReference type="InterPro" id="IPR014031">
    <property type="entry name" value="Ketoacyl_synth_C"/>
</dbReference>
<keyword evidence="6" id="KW-1185">Reference proteome</keyword>
<gene>
    <name evidence="5" type="ORF">MJA45_09960</name>
</gene>
<evidence type="ECO:0000313" key="5">
    <source>
        <dbReference type="EMBL" id="WNQ13325.1"/>
    </source>
</evidence>
<dbReference type="PROSITE" id="PS00606">
    <property type="entry name" value="KS3_1"/>
    <property type="match status" value="1"/>
</dbReference>
<dbReference type="GO" id="GO:0005829">
    <property type="term" value="C:cytosol"/>
    <property type="evidence" value="ECO:0007669"/>
    <property type="project" value="TreeGrafter"/>
</dbReference>
<name>A0AA96LJM3_9BACL</name>
<dbReference type="Pfam" id="PF02801">
    <property type="entry name" value="Ketoacyl-synt_C"/>
    <property type="match status" value="1"/>
</dbReference>
<feature type="domain" description="Ketosynthase family 3 (KS3)" evidence="4">
    <location>
        <begin position="1"/>
        <end position="393"/>
    </location>
</feature>
<dbReference type="PROSITE" id="PS52004">
    <property type="entry name" value="KS3_2"/>
    <property type="match status" value="1"/>
</dbReference>
<dbReference type="GO" id="GO:0004315">
    <property type="term" value="F:3-oxoacyl-[acyl-carrier-protein] synthase activity"/>
    <property type="evidence" value="ECO:0007669"/>
    <property type="project" value="InterPro"/>
</dbReference>
<dbReference type="InterPro" id="IPR018201">
    <property type="entry name" value="Ketoacyl_synth_AS"/>
</dbReference>
<dbReference type="InterPro" id="IPR014030">
    <property type="entry name" value="Ketoacyl_synth_N"/>
</dbReference>
<reference evidence="5 6" key="1">
    <citation type="submission" date="2022-02" db="EMBL/GenBank/DDBJ databases">
        <title>Paenibacillus sp. MBLB1776 Whole Genome Shotgun Sequencing.</title>
        <authorList>
            <person name="Hwang C.Y."/>
            <person name="Cho E.-S."/>
            <person name="Seo M.-J."/>
        </authorList>
    </citation>
    <scope>NUCLEOTIDE SEQUENCE [LARGE SCALE GENOMIC DNA]</scope>
    <source>
        <strain evidence="5 6">MBLB1776</strain>
    </source>
</reference>
<evidence type="ECO:0000313" key="6">
    <source>
        <dbReference type="Proteomes" id="UP001305702"/>
    </source>
</evidence>
<dbReference type="PANTHER" id="PTHR11712:SF336">
    <property type="entry name" value="3-OXOACYL-[ACYL-CARRIER-PROTEIN] SYNTHASE, MITOCHONDRIAL"/>
    <property type="match status" value="1"/>
</dbReference>
<dbReference type="Proteomes" id="UP001305702">
    <property type="component" value="Chromosome"/>
</dbReference>
<dbReference type="AlphaFoldDB" id="A0AA96LJM3"/>
<sequence length="394" mass="41912">MTRIVVTGYGIKAPGVDTKDQFKEVLEKGICTQQLVRGIGPHDSDLVLGVVDSELDRIGEKNYRKYPRVAKLAMAAADSACTMSRLPSIDPARIAVVMGTSIGGLLEIERYAVLSNNRQYRKFPLSGAGAGNPQSLSTAVAYHIGAKGLVLTLATGCTAGMDAMLMAKMLLETNQADICIAGGSDAPLTTGCIYSFSKLGALSREKDVAEAGNPFSKETEGFVMAEGAGVLVLEREHDARGRGADIYGVIENMASKNDGESIFDSDRTGRTMTEVVQAAVGDKHPTYINSQALGLHVNDYSDYTAYMRTFGESIPITSIKGSIGHAFGASGNLQTIAALLSMEYNFIAPTIKSTGKGFEELPIAFEPHYTPVDRVAVTAHGYGGNNTCLLLAKY</sequence>